<protein>
    <submittedName>
        <fullName evidence="3">Uncharacterized protein</fullName>
    </submittedName>
</protein>
<accession>A0AAF3FEC5</accession>
<feature type="region of interest" description="Disordered" evidence="1">
    <location>
        <begin position="69"/>
        <end position="101"/>
    </location>
</feature>
<sequence length="149" mass="17324">MRKRINELDHLIQAQEREHKTIVSKRAELEHEFVDCTFILYKLKEETIQLKEKLAYFELQGQGSAKAIENGLEPHSKQTLSTRNRSSIGLMPVTRGSGQQDKYDKYGRLRELHERNVLARPHLKESYFIEAQSPTSYAVLRGKTPKQSK</sequence>
<dbReference type="Proteomes" id="UP000887575">
    <property type="component" value="Unassembled WGS sequence"/>
</dbReference>
<name>A0AAF3FEC5_9BILA</name>
<organism evidence="2 3">
    <name type="scientific">Mesorhabditis belari</name>
    <dbReference type="NCBI Taxonomy" id="2138241"/>
    <lineage>
        <taxon>Eukaryota</taxon>
        <taxon>Metazoa</taxon>
        <taxon>Ecdysozoa</taxon>
        <taxon>Nematoda</taxon>
        <taxon>Chromadorea</taxon>
        <taxon>Rhabditida</taxon>
        <taxon>Rhabditina</taxon>
        <taxon>Rhabditomorpha</taxon>
        <taxon>Rhabditoidea</taxon>
        <taxon>Rhabditidae</taxon>
        <taxon>Mesorhabditinae</taxon>
        <taxon>Mesorhabditis</taxon>
    </lineage>
</organism>
<dbReference type="AlphaFoldDB" id="A0AAF3FEC5"/>
<evidence type="ECO:0000313" key="2">
    <source>
        <dbReference type="Proteomes" id="UP000887575"/>
    </source>
</evidence>
<reference evidence="3" key="1">
    <citation type="submission" date="2024-02" db="UniProtKB">
        <authorList>
            <consortium name="WormBaseParasite"/>
        </authorList>
    </citation>
    <scope>IDENTIFICATION</scope>
</reference>
<proteinExistence type="predicted"/>
<dbReference type="WBParaSite" id="MBELARI_LOCUS4255">
    <property type="protein sequence ID" value="MBELARI_LOCUS4255"/>
    <property type="gene ID" value="MBELARI_LOCUS4255"/>
</dbReference>
<evidence type="ECO:0000256" key="1">
    <source>
        <dbReference type="SAM" id="MobiDB-lite"/>
    </source>
</evidence>
<keyword evidence="2" id="KW-1185">Reference proteome</keyword>
<feature type="compositionally biased region" description="Polar residues" evidence="1">
    <location>
        <begin position="77"/>
        <end position="87"/>
    </location>
</feature>
<evidence type="ECO:0000313" key="3">
    <source>
        <dbReference type="WBParaSite" id="MBELARI_LOCUS4255"/>
    </source>
</evidence>